<protein>
    <recommendedName>
        <fullName evidence="4">VIT family protein</fullName>
    </recommendedName>
</protein>
<feature type="transmembrane region" description="Helical" evidence="1">
    <location>
        <begin position="102"/>
        <end position="123"/>
    </location>
</feature>
<sequence>MSEAVRRWAARTRLPLVLGLTDGLLTALTLAAATLTASSADDDPMLSVRVGCVALVTSAFTVFVADYAERRAQLARGTAQLNLTHRGQLATTRLGRRARLRALEAATVASTSGFLAAALPLMVGALIPGAAWGVVAVAVAALMALGAVLARILAGHTGRWILAMGLGGVLVTWIGIQLHIA</sequence>
<dbReference type="Proteomes" id="UP000176005">
    <property type="component" value="Unassembled WGS sequence"/>
</dbReference>
<feature type="transmembrane region" description="Helical" evidence="1">
    <location>
        <begin position="16"/>
        <end position="40"/>
    </location>
</feature>
<accession>A0A1E7KVL0</accession>
<feature type="transmembrane region" description="Helical" evidence="1">
    <location>
        <begin position="129"/>
        <end position="153"/>
    </location>
</feature>
<keyword evidence="3" id="KW-1185">Reference proteome</keyword>
<keyword evidence="1" id="KW-0812">Transmembrane</keyword>
<evidence type="ECO:0000256" key="1">
    <source>
        <dbReference type="SAM" id="Phobius"/>
    </source>
</evidence>
<feature type="transmembrane region" description="Helical" evidence="1">
    <location>
        <begin position="160"/>
        <end position="180"/>
    </location>
</feature>
<evidence type="ECO:0000313" key="3">
    <source>
        <dbReference type="Proteomes" id="UP000176005"/>
    </source>
</evidence>
<evidence type="ECO:0000313" key="2">
    <source>
        <dbReference type="EMBL" id="OEV07961.1"/>
    </source>
</evidence>
<comment type="caution">
    <text evidence="2">The sequence shown here is derived from an EMBL/GenBank/DDBJ whole genome shotgun (WGS) entry which is preliminary data.</text>
</comment>
<proteinExistence type="predicted"/>
<dbReference type="AlphaFoldDB" id="A0A1E7KVL0"/>
<keyword evidence="1" id="KW-1133">Transmembrane helix</keyword>
<gene>
    <name evidence="2" type="ORF">AN218_28145</name>
</gene>
<dbReference type="EMBL" id="LJGW01000451">
    <property type="protein sequence ID" value="OEV07961.1"/>
    <property type="molecule type" value="Genomic_DNA"/>
</dbReference>
<reference evidence="2 3" key="1">
    <citation type="journal article" date="2016" name="Front. Microbiol.">
        <title>Comparative Genomics Analysis of Streptomyces Species Reveals Their Adaptation to the Marine Environment and Their Diversity at the Genomic Level.</title>
        <authorList>
            <person name="Tian X."/>
            <person name="Zhang Z."/>
            <person name="Yang T."/>
            <person name="Chen M."/>
            <person name="Li J."/>
            <person name="Chen F."/>
            <person name="Yang J."/>
            <person name="Li W."/>
            <person name="Zhang B."/>
            <person name="Zhang Z."/>
            <person name="Wu J."/>
            <person name="Zhang C."/>
            <person name="Long L."/>
            <person name="Xiao J."/>
        </authorList>
    </citation>
    <scope>NUCLEOTIDE SEQUENCE [LARGE SCALE GENOMIC DNA]</scope>
    <source>
        <strain evidence="2 3">SCSIO 10429</strain>
    </source>
</reference>
<name>A0A1E7KVL0_9ACTN</name>
<organism evidence="2 3">
    <name type="scientific">Streptomyces nanshensis</name>
    <dbReference type="NCBI Taxonomy" id="518642"/>
    <lineage>
        <taxon>Bacteria</taxon>
        <taxon>Bacillati</taxon>
        <taxon>Actinomycetota</taxon>
        <taxon>Actinomycetes</taxon>
        <taxon>Kitasatosporales</taxon>
        <taxon>Streptomycetaceae</taxon>
        <taxon>Streptomyces</taxon>
    </lineage>
</organism>
<evidence type="ECO:0008006" key="4">
    <source>
        <dbReference type="Google" id="ProtNLM"/>
    </source>
</evidence>
<feature type="transmembrane region" description="Helical" evidence="1">
    <location>
        <begin position="46"/>
        <end position="68"/>
    </location>
</feature>
<keyword evidence="1" id="KW-0472">Membrane</keyword>
<dbReference type="RefSeq" id="WP_070019937.1">
    <property type="nucleotide sequence ID" value="NZ_LJGW01000451.1"/>
</dbReference>